<evidence type="ECO:0000313" key="2">
    <source>
        <dbReference type="EMBL" id="MDN3702188.1"/>
    </source>
</evidence>
<keyword evidence="1" id="KW-0732">Signal</keyword>
<dbReference type="SUPFAM" id="SSF56935">
    <property type="entry name" value="Porins"/>
    <property type="match status" value="1"/>
</dbReference>
<feature type="chain" id="PRO_5046902891" evidence="1">
    <location>
        <begin position="21"/>
        <end position="359"/>
    </location>
</feature>
<dbReference type="Proteomes" id="UP001223712">
    <property type="component" value="Unassembled WGS sequence"/>
</dbReference>
<proteinExistence type="predicted"/>
<name>A0ABT8CKD3_9VIBR</name>
<organism evidence="2 3">
    <name type="scientific">Vibrio artabrorum</name>
    <dbReference type="NCBI Taxonomy" id="446374"/>
    <lineage>
        <taxon>Bacteria</taxon>
        <taxon>Pseudomonadati</taxon>
        <taxon>Pseudomonadota</taxon>
        <taxon>Gammaproteobacteria</taxon>
        <taxon>Vibrionales</taxon>
        <taxon>Vibrionaceae</taxon>
        <taxon>Vibrio</taxon>
    </lineage>
</organism>
<evidence type="ECO:0000256" key="1">
    <source>
        <dbReference type="SAM" id="SignalP"/>
    </source>
</evidence>
<accession>A0ABT8CKD3</accession>
<protein>
    <submittedName>
        <fullName evidence="2">Carbohydrate porin</fullName>
    </submittedName>
</protein>
<reference evidence="3" key="1">
    <citation type="journal article" date="2019" name="Int. J. Syst. Evol. Microbiol.">
        <title>The Global Catalogue of Microorganisms (GCM) 10K type strain sequencing project: providing services to taxonomists for standard genome sequencing and annotation.</title>
        <authorList>
            <consortium name="The Broad Institute Genomics Platform"/>
            <consortium name="The Broad Institute Genome Sequencing Center for Infectious Disease"/>
            <person name="Wu L."/>
            <person name="Ma J."/>
        </authorList>
    </citation>
    <scope>NUCLEOTIDE SEQUENCE [LARGE SCALE GENOMIC DNA]</scope>
    <source>
        <strain evidence="3">CECT 7226</strain>
    </source>
</reference>
<dbReference type="EMBL" id="JAUFQY010000002">
    <property type="protein sequence ID" value="MDN3702188.1"/>
    <property type="molecule type" value="Genomic_DNA"/>
</dbReference>
<comment type="caution">
    <text evidence="2">The sequence shown here is derived from an EMBL/GenBank/DDBJ whole genome shotgun (WGS) entry which is preliminary data.</text>
</comment>
<dbReference type="InterPro" id="IPR016963">
    <property type="entry name" value="Glycoporin_RafY"/>
</dbReference>
<sequence>MKLTYLAGAALLTLASTSYANPVVFGNVDDGQLTLGGDAELNLNFNNESASSKYKLANDGSNFNQDGRLSFTVDGAKSVNNKTISFRFNPLYNTDGSVSLDDAWLNIDADSTALKAGRFEAADLFPKGQDVFVNQAGNASDSAIANENFYLYEMKEGRGRAAEAGQLMLIQKFGNLTAEVNTIFGKRTDIFTKVDTGTSVNDSLYVRPVLTYKNDGFNLSGGMEAQVLSDTAIVNGKDIGKRLGFGVSTGYATENIQFLANFAQMNAKNETDRSFGVNTTLYNFGIGYIRGTNDVKTVTVNGKESGALDTIYTSYAYNQALGFDNFDILVGAYYSIYSEDNKSGDAKNVGGRMRLKYYF</sequence>
<evidence type="ECO:0000313" key="3">
    <source>
        <dbReference type="Proteomes" id="UP001223712"/>
    </source>
</evidence>
<dbReference type="Pfam" id="PF16966">
    <property type="entry name" value="Porin_8"/>
    <property type="match status" value="1"/>
</dbReference>
<gene>
    <name evidence="2" type="ORF">QWY96_17110</name>
</gene>
<keyword evidence="3" id="KW-1185">Reference proteome</keyword>
<feature type="signal peptide" evidence="1">
    <location>
        <begin position="1"/>
        <end position="20"/>
    </location>
</feature>
<dbReference type="RefSeq" id="WP_261839936.1">
    <property type="nucleotide sequence ID" value="NZ_AP025459.1"/>
</dbReference>